<dbReference type="AlphaFoldDB" id="A0A0W1AFU3"/>
<dbReference type="PATRIC" id="fig|45076.6.peg.1237"/>
<dbReference type="EMBL" id="LNZC01000011">
    <property type="protein sequence ID" value="KTD80229.1"/>
    <property type="molecule type" value="Genomic_DNA"/>
</dbReference>
<name>A0A0W1AFU3_9GAMM</name>
<protein>
    <submittedName>
        <fullName evidence="1">Uncharacterized protein</fullName>
    </submittedName>
</protein>
<comment type="caution">
    <text evidence="1">The sequence shown here is derived from an EMBL/GenBank/DDBJ whole genome shotgun (WGS) entry which is preliminary data.</text>
</comment>
<dbReference type="Proteomes" id="UP000054662">
    <property type="component" value="Unassembled WGS sequence"/>
</dbReference>
<evidence type="ECO:0000313" key="2">
    <source>
        <dbReference type="Proteomes" id="UP000054662"/>
    </source>
</evidence>
<proteinExistence type="predicted"/>
<dbReference type="STRING" id="45076.Lwor_1137"/>
<evidence type="ECO:0000313" key="1">
    <source>
        <dbReference type="EMBL" id="KTD80229.1"/>
    </source>
</evidence>
<keyword evidence="2" id="KW-1185">Reference proteome</keyword>
<sequence length="64" mass="7213">MDPAHKAQDVGKRVAIYVHNLDAFALIVHVTPRNAVEKVILFKAIGLIAKFGDSRRKVQIYKKI</sequence>
<organism evidence="1 2">
    <name type="scientific">Legionella worsleiensis</name>
    <dbReference type="NCBI Taxonomy" id="45076"/>
    <lineage>
        <taxon>Bacteria</taxon>
        <taxon>Pseudomonadati</taxon>
        <taxon>Pseudomonadota</taxon>
        <taxon>Gammaproteobacteria</taxon>
        <taxon>Legionellales</taxon>
        <taxon>Legionellaceae</taxon>
        <taxon>Legionella</taxon>
    </lineage>
</organism>
<reference evidence="1 2" key="1">
    <citation type="submission" date="2015-11" db="EMBL/GenBank/DDBJ databases">
        <title>Genomic analysis of 38 Legionella species identifies large and diverse effector repertoires.</title>
        <authorList>
            <person name="Burstein D."/>
            <person name="Amaro F."/>
            <person name="Zusman T."/>
            <person name="Lifshitz Z."/>
            <person name="Cohen O."/>
            <person name="Gilbert J.A."/>
            <person name="Pupko T."/>
            <person name="Shuman H.A."/>
            <person name="Segal G."/>
        </authorList>
    </citation>
    <scope>NUCLEOTIDE SEQUENCE [LARGE SCALE GENOMIC DNA]</scope>
    <source>
        <strain evidence="1 2">ATCC 49508</strain>
    </source>
</reference>
<accession>A0A0W1AFU3</accession>
<gene>
    <name evidence="1" type="ORF">Lwor_1137</name>
</gene>